<protein>
    <recommendedName>
        <fullName evidence="7">tRNA (guanine-N(7)-)-methyltransferase</fullName>
        <ecNumber evidence="7">2.1.1.33</ecNumber>
    </recommendedName>
    <alternativeName>
        <fullName evidence="7">tRNA (guanine(46)-N(7))-methyltransferase</fullName>
    </alternativeName>
    <alternativeName>
        <fullName evidence="7">tRNA(m7G46)-methyltransferase</fullName>
    </alternativeName>
</protein>
<feature type="binding site" evidence="7">
    <location>
        <position position="194"/>
    </location>
    <ligand>
        <name>substrate</name>
    </ligand>
</feature>
<dbReference type="UniPathway" id="UPA00989"/>
<dbReference type="GO" id="GO:0043527">
    <property type="term" value="C:tRNA methyltransferase complex"/>
    <property type="evidence" value="ECO:0007669"/>
    <property type="project" value="TreeGrafter"/>
</dbReference>
<dbReference type="Gene3D" id="3.40.50.150">
    <property type="entry name" value="Vaccinia Virus protein VP39"/>
    <property type="match status" value="1"/>
</dbReference>
<dbReference type="AlphaFoldDB" id="A0A096AEP8"/>
<feature type="binding site" evidence="7">
    <location>
        <position position="162"/>
    </location>
    <ligand>
        <name>substrate</name>
    </ligand>
</feature>
<evidence type="ECO:0000313" key="8">
    <source>
        <dbReference type="EMBL" id="KGF19414.1"/>
    </source>
</evidence>
<comment type="caution">
    <text evidence="8">The sequence shown here is derived from an EMBL/GenBank/DDBJ whole genome shotgun (WGS) entry which is preliminary data.</text>
</comment>
<comment type="pathway">
    <text evidence="7">tRNA modification; N(7)-methylguanine-tRNA biosynthesis.</text>
</comment>
<feature type="binding site" evidence="7">
    <location>
        <position position="158"/>
    </location>
    <ligand>
        <name>S-adenosyl-L-methionine</name>
        <dbReference type="ChEBI" id="CHEBI:59789"/>
    </ligand>
</feature>
<dbReference type="SUPFAM" id="SSF53335">
    <property type="entry name" value="S-adenosyl-L-methionine-dependent methyltransferases"/>
    <property type="match status" value="1"/>
</dbReference>
<dbReference type="CDD" id="cd02440">
    <property type="entry name" value="AdoMet_MTases"/>
    <property type="match status" value="1"/>
</dbReference>
<evidence type="ECO:0000256" key="7">
    <source>
        <dbReference type="HAMAP-Rule" id="MF_01057"/>
    </source>
</evidence>
<dbReference type="PROSITE" id="PS51625">
    <property type="entry name" value="SAM_MT_TRMB"/>
    <property type="match status" value="1"/>
</dbReference>
<sequence length="282" mass="31930">MSPKPQPRPGLAETDPTYFRAEPVSFVRRGERMTNAQQRVWDTLRETILIDVPRHHAATSIHPDATIDVPSHFPHPERPLIVEIGTGLGEAIAHAAHNNPETNFLAVEVYTPGLAKLMERIEKLELTNVRAIQANAPEVLDVALTPESVDELWIFFSDPWHKTKHHKRRLITDAFAERAARVLKPGGTWRLATDWSNYAEQMREVIDNSPQFENLHAGERSGEESPLTAIRRIDAEKHEADPEFTDTRGGWAPRFEGRTLTSFEAKAHKVGRKIFDLAARKI</sequence>
<dbReference type="Proteomes" id="UP000053528">
    <property type="component" value="Unassembled WGS sequence"/>
</dbReference>
<evidence type="ECO:0000256" key="6">
    <source>
        <dbReference type="ARBA" id="ARBA00022694"/>
    </source>
</evidence>
<keyword evidence="6 7" id="KW-0819">tRNA processing</keyword>
<accession>A0A096AEP8</accession>
<dbReference type="PANTHER" id="PTHR23417">
    <property type="entry name" value="3-DEOXY-D-MANNO-OCTULOSONIC-ACID TRANSFERASE/TRNA GUANINE-N 7 - -METHYLTRANSFERASE"/>
    <property type="match status" value="1"/>
</dbReference>
<feature type="binding site" evidence="7">
    <location>
        <position position="135"/>
    </location>
    <ligand>
        <name>S-adenosyl-L-methionine</name>
        <dbReference type="ChEBI" id="CHEBI:59789"/>
    </ligand>
</feature>
<evidence type="ECO:0000313" key="9">
    <source>
        <dbReference type="Proteomes" id="UP000053528"/>
    </source>
</evidence>
<gene>
    <name evidence="7" type="primary">trmB</name>
    <name evidence="8" type="ORF">HMPREF2128_09985</name>
</gene>
<evidence type="ECO:0000256" key="1">
    <source>
        <dbReference type="ARBA" id="ARBA00000142"/>
    </source>
</evidence>
<evidence type="ECO:0000256" key="4">
    <source>
        <dbReference type="ARBA" id="ARBA00022679"/>
    </source>
</evidence>
<keyword evidence="4 7" id="KW-0808">Transferase</keyword>
<feature type="binding site" evidence="7">
    <location>
        <begin position="261"/>
        <end position="264"/>
    </location>
    <ligand>
        <name>substrate</name>
    </ligand>
</feature>
<dbReference type="InterPro" id="IPR003358">
    <property type="entry name" value="tRNA_(Gua-N-7)_MeTrfase_Trmb"/>
</dbReference>
<dbReference type="NCBIfam" id="TIGR00091">
    <property type="entry name" value="tRNA (guanosine(46)-N7)-methyltransferase TrmB"/>
    <property type="match status" value="1"/>
</dbReference>
<organism evidence="8 9">
    <name type="scientific">Pseudoglutamicibacter albus DNF00011</name>
    <dbReference type="NCBI Taxonomy" id="1401063"/>
    <lineage>
        <taxon>Bacteria</taxon>
        <taxon>Bacillati</taxon>
        <taxon>Actinomycetota</taxon>
        <taxon>Actinomycetes</taxon>
        <taxon>Micrococcales</taxon>
        <taxon>Micrococcaceae</taxon>
        <taxon>Pseudoglutamicibacter</taxon>
    </lineage>
</organism>
<dbReference type="InterPro" id="IPR055361">
    <property type="entry name" value="tRNA_methyltr_TrmB_bact"/>
</dbReference>
<evidence type="ECO:0000256" key="5">
    <source>
        <dbReference type="ARBA" id="ARBA00022691"/>
    </source>
</evidence>
<comment type="catalytic activity">
    <reaction evidence="1 7">
        <text>guanosine(46) in tRNA + S-adenosyl-L-methionine = N(7)-methylguanosine(46) in tRNA + S-adenosyl-L-homocysteine</text>
        <dbReference type="Rhea" id="RHEA:42708"/>
        <dbReference type="Rhea" id="RHEA-COMP:10188"/>
        <dbReference type="Rhea" id="RHEA-COMP:10189"/>
        <dbReference type="ChEBI" id="CHEBI:57856"/>
        <dbReference type="ChEBI" id="CHEBI:59789"/>
        <dbReference type="ChEBI" id="CHEBI:74269"/>
        <dbReference type="ChEBI" id="CHEBI:74480"/>
        <dbReference type="EC" id="2.1.1.33"/>
    </reaction>
</comment>
<evidence type="ECO:0000256" key="3">
    <source>
        <dbReference type="ARBA" id="ARBA00022603"/>
    </source>
</evidence>
<keyword evidence="5 7" id="KW-0949">S-adenosyl-L-methionine</keyword>
<dbReference type="RefSeq" id="WP_035757793.1">
    <property type="nucleotide sequence ID" value="NZ_JRNH01000032.1"/>
</dbReference>
<dbReference type="EMBL" id="JRNH01000032">
    <property type="protein sequence ID" value="KGF19414.1"/>
    <property type="molecule type" value="Genomic_DNA"/>
</dbReference>
<feature type="binding site" evidence="7">
    <location>
        <position position="108"/>
    </location>
    <ligand>
        <name>S-adenosyl-L-methionine</name>
        <dbReference type="ChEBI" id="CHEBI:59789"/>
    </ligand>
</feature>
<dbReference type="Pfam" id="PF02390">
    <property type="entry name" value="Methyltransf_4"/>
    <property type="match status" value="1"/>
</dbReference>
<dbReference type="InterPro" id="IPR029063">
    <property type="entry name" value="SAM-dependent_MTases_sf"/>
</dbReference>
<proteinExistence type="inferred from homology"/>
<keyword evidence="3 7" id="KW-0489">Methyltransferase</keyword>
<evidence type="ECO:0000256" key="2">
    <source>
        <dbReference type="ARBA" id="ARBA00003015"/>
    </source>
</evidence>
<dbReference type="GO" id="GO:0008176">
    <property type="term" value="F:tRNA (guanine(46)-N7)-methyltransferase activity"/>
    <property type="evidence" value="ECO:0007669"/>
    <property type="project" value="UniProtKB-UniRule"/>
</dbReference>
<comment type="similarity">
    <text evidence="7">Belongs to the class I-like SAM-binding methyltransferase superfamily. TrmB family.</text>
</comment>
<dbReference type="HAMAP" id="MF_01057">
    <property type="entry name" value="tRNA_methyltr_TrmB"/>
    <property type="match status" value="1"/>
</dbReference>
<comment type="function">
    <text evidence="2 7">Catalyzes the formation of N(7)-methylguanine at position 46 (m7G46) in tRNA.</text>
</comment>
<feature type="binding site" evidence="7">
    <location>
        <position position="83"/>
    </location>
    <ligand>
        <name>S-adenosyl-L-methionine</name>
        <dbReference type="ChEBI" id="CHEBI:59789"/>
    </ligand>
</feature>
<dbReference type="EC" id="2.1.1.33" evidence="7"/>
<dbReference type="PANTHER" id="PTHR23417:SF14">
    <property type="entry name" value="PENTACOTRIPEPTIDE-REPEAT REGION OF PRORP DOMAIN-CONTAINING PROTEIN"/>
    <property type="match status" value="1"/>
</dbReference>
<name>A0A096AEP8_9MICC</name>
<comment type="caution">
    <text evidence="7">Lacks conserved residue(s) required for the propagation of feature annotation.</text>
</comment>
<reference evidence="8 9" key="1">
    <citation type="submission" date="2014-07" db="EMBL/GenBank/DDBJ databases">
        <authorList>
            <person name="McCorrison J."/>
            <person name="Sanka R."/>
            <person name="Torralba M."/>
            <person name="Gillis M."/>
            <person name="Haft D.H."/>
            <person name="Methe B."/>
            <person name="Sutton G."/>
            <person name="Nelson K.E."/>
        </authorList>
    </citation>
    <scope>NUCLEOTIDE SEQUENCE [LARGE SCALE GENOMIC DNA]</scope>
    <source>
        <strain evidence="8 9">DNF00011</strain>
    </source>
</reference>